<organism evidence="1 2">
    <name type="scientific">Chitinophaga dinghuensis</name>
    <dbReference type="NCBI Taxonomy" id="1539050"/>
    <lineage>
        <taxon>Bacteria</taxon>
        <taxon>Pseudomonadati</taxon>
        <taxon>Bacteroidota</taxon>
        <taxon>Chitinophagia</taxon>
        <taxon>Chitinophagales</taxon>
        <taxon>Chitinophagaceae</taxon>
        <taxon>Chitinophaga</taxon>
    </lineage>
</organism>
<evidence type="ECO:0000313" key="2">
    <source>
        <dbReference type="Proteomes" id="UP000249819"/>
    </source>
</evidence>
<dbReference type="InterPro" id="IPR050708">
    <property type="entry name" value="T6SS_VgrG/RHS"/>
</dbReference>
<protein>
    <submittedName>
        <fullName evidence="1">RHS repeat-associated protein</fullName>
    </submittedName>
</protein>
<dbReference type="RefSeq" id="WP_111594795.1">
    <property type="nucleotide sequence ID" value="NZ_QLMA01000009.1"/>
</dbReference>
<comment type="caution">
    <text evidence="1">The sequence shown here is derived from an EMBL/GenBank/DDBJ whole genome shotgun (WGS) entry which is preliminary data.</text>
</comment>
<dbReference type="NCBIfam" id="TIGR03696">
    <property type="entry name" value="Rhs_assc_core"/>
    <property type="match status" value="1"/>
</dbReference>
<sequence length="2769" mass="306204">MKPYIRLSHILFLLFTAVLLPFTVFSQGKKEIAIVKMLDGAKGQLVKDSVATLKDAVYFDPSLKAKLTPDSRVRNIITLRMNEFSRRVLPVKFTAKVNVRIFYSKDGVNESSVDKELAIDYDTLKPYSLRSSFIFENAHSVKVQVLQVTTNDDSKIVPTLILENEMRILPRFIFSCTADVVKTITASPSNTEDEDRLQVSWPAVATADVYDLEWTFVDSSAIEAKRYGTPVKPGLVFNNNATRITTAATSYDIPLLYGKVGVLYYRVRAVQENSETERIPSSWSSDFSGGFGEYTFNGHQRNLNWQAAVSFAEEGKRKVAANYFDGSLKQRQSAAIDNTTNKVIVTEQLYDLQGRPVIQVLPAPTTGSVLKFNPLVNTALNGAPYEKKLYEHINAPVDNLTAYAPPMDSSSGTAQYYSSLNPNINEGNNRFIPRANGYVFSETVFEPDGSGRVRKQGGLGEQYRIGSGHESLYYYSGASQQELDAMFGTEVGVSSHYFKNAIVDANGQLSVAYLDMQGRTVASALAGKPSDTSLLDLDNVNAVYLTEDLTNDHYDERSQEMQLHESRLVPEKGVYHFKYDLTPPVLQLPNCKGEILAYPGLYDLEIKITDDSWNQHLGGQPYKITASNYTSSYQLKDDGRLQFDFELELERGAYEITRTLTINKRAMDYYRDSIYFKSSACYTIDKAIEEQKAKQRDACNVTCDDCPTGNDRVGTDDIRQMMLADMTPPYGQYALTNDTTSIYSIFYLDHKVAPPYQRTGGTFLDANGGVASIYDPVTGKFLSPDKLDPYLFISNFEPQWANVLLKLHPEFCRLGIYEQNRDAQKWIRDFENTDTYFAAQQAGYLTPTDGKTKNPDPLIKLAAKSLSWRFASNQKILVGSESRMASMWEMAAISVKCDNTAACMNKYKNATPATLEGALCGPDLDMVWRSFRGAYINAHQNVLDSLAAVYCTVAANKPDKLLAAGKEVRFPTATTLMQANNLTGVENSVKNSADPSAEAQAQMMAVYYRDIENMAATWMEQLAPCKFSPSALAEIKQQLLIVCKAGADATHPFGASTVKPGANTVYKSFEEVLNAYTYAKGIKDPLICNSELITAPKPYDVTIKYTDIPTVTKPKDCECDNLKALVTEYKTFKQAGDVNLSAYVNRVKHVAIPQSTFDDMQLACDQTNTECQYLPKAINIPVMLQCTPNPSCVSCDRVKTLDAQFKAAYPGLTPVYQDTDENARAVNLLYATYMNNRLGFSSKAWEYLSFMEECANGTGTTQSICVPGGAETKQMLKVYNAGEGVDKIEDIHETSTGLIMAGSTRITGGSKDAYVVSTDKSGNLIWSRTYGGEADDELNRLIPTADGYIGIGTTYSSCLDNGAIFLLKLDADGNTIWNKTVDFAEYGAKGMDIGITADGNYAFTGIKKSNSANTHWIAGVLSPDGDMKWMNQTDYGETGPYLGLVASNDTLFTAGSINYGQGMQPVLVGYNLTTGEQIYRRKYSLDKANTVRDFVKLNNGFLMACEDGVSNHFIKLTPLGTPMSIVEPPAIPGEDLTNVRITGTTDGGFLISRSGQDIWWQKFDAQVISSWINQVVLPGNEVVRKVVQLKSGAFAGGGNQDGKALLVSGNASGKTGCYDNRPTQKYNIVMGHDYAESLLQPVPVNDLAVNTLAIGEVSKYIIAKSLNCPGIDSCYLVGNSMMCGAVAAVFPTDTTAEYTPCTDSSMIANAKGEEIYNYYKDSLTYDFQRLYVQAAKNLRNREQFTVGHESREYQYTLYYYDQAGNLVKTIPPAGARVNKSQAWFDQVADARAKGERLVPAHEMATDYRYNSINVVVERKSPDAGIARIWHDRLGRMIALQSAQQKLDNKYTYTLYDDLGRITEVGQLTNPEVLTTDISKNSVLWSSWFAAAGDSREQIRRTKYDIPYPFMDGTDWNATNLRNRVSWTAMYPTIQDTIAGQHATATYYSYDIHGNVKTLMQDYRSGMASNSANRFKKMAYSYDLISGKVNTFSYQLGMPDAFYHRYKYDADNKLIKVETSKDSVYWENDANYAYYEHGLLSRIELGEAQVQGVDYAYNFLGLLKGVNSTVIGEKNDMGKDGSATSLTAKDAFGFSLHYNNNDYDAIGGTSPMAGVAVAHPLYNGNIAAMAVNLPKVGEPLLYNYRYDLLGRIKNLGVSKNLDTVINKWNPIPVPDFAESITYDDNGNILKYDRNGNATWANKSLDMDKLTYHYIPGTNQLRYIADAVAPDKYAEDIDSQEANNYQYDADGNLIADQESDIKRVKWTVDGKVAEIEKSNGSLIKYTYDVAGNRISKYANGIETRYIRDGNGNVMSVYTTGDASINNGLMSQTEIHLYGSQRLGINNYITKVEQSDLPETTPLPGLGTGYVSDFKRGFKYYELSNHLGNVLATVADNKLWEPLNDTMIGIYIPRIISSQDYAPFGMGLVGRGYSTGMYRYGFNGHENDTSIDGRRNVIDFGARIFDPRTGRFLSMDPKTSQYPALSPYLFANASPIAGIDKNGEDYGYAFLYNMARTTRSLVTVSLSASGGIGIAFAGAIGMGVDPRGNVIIYYGISGGGDKTLVNRKAEWGVAANVNLSLSFGALAGDWTGAAFSIGGGKYKPLGAGGSLDFGLKDNNKGFYWSGFTLSGGFASPGSGYGNPGLAATFGVVYSRRDYKILFETDWDKMGQAESESLNSKIDFRNPVGMWRYLGSEEVHTRQADGSFTVQVKQRFFFSISGLGAKLGEVDKYKEVIRETGITLIQADKMQLRSKSYDDRPVSGYNTKEDGIL</sequence>
<name>A0A327VP80_9BACT</name>
<dbReference type="SUPFAM" id="SSF50998">
    <property type="entry name" value="Quinoprotein alcohol dehydrogenase-like"/>
    <property type="match status" value="1"/>
</dbReference>
<evidence type="ECO:0000313" key="1">
    <source>
        <dbReference type="EMBL" id="RAJ75643.1"/>
    </source>
</evidence>
<dbReference type="PANTHER" id="PTHR32305:SF15">
    <property type="entry name" value="PROTEIN RHSA-RELATED"/>
    <property type="match status" value="1"/>
</dbReference>
<reference evidence="1 2" key="1">
    <citation type="submission" date="2018-06" db="EMBL/GenBank/DDBJ databases">
        <title>Genomic Encyclopedia of Archaeal and Bacterial Type Strains, Phase II (KMG-II): from individual species to whole genera.</title>
        <authorList>
            <person name="Goeker M."/>
        </authorList>
    </citation>
    <scope>NUCLEOTIDE SEQUENCE [LARGE SCALE GENOMIC DNA]</scope>
    <source>
        <strain evidence="1 2">DSM 29821</strain>
    </source>
</reference>
<dbReference type="Gene3D" id="2.180.10.10">
    <property type="entry name" value="RHS repeat-associated core"/>
    <property type="match status" value="1"/>
</dbReference>
<proteinExistence type="predicted"/>
<dbReference type="PANTHER" id="PTHR32305">
    <property type="match status" value="1"/>
</dbReference>
<dbReference type="InterPro" id="IPR022385">
    <property type="entry name" value="Rhs_assc_core"/>
</dbReference>
<gene>
    <name evidence="1" type="ORF">CLV59_109257</name>
</gene>
<dbReference type="InterPro" id="IPR011047">
    <property type="entry name" value="Quinoprotein_ADH-like_sf"/>
</dbReference>
<dbReference type="Proteomes" id="UP000249819">
    <property type="component" value="Unassembled WGS sequence"/>
</dbReference>
<keyword evidence="2" id="KW-1185">Reference proteome</keyword>
<dbReference type="EMBL" id="QLMA01000009">
    <property type="protein sequence ID" value="RAJ75643.1"/>
    <property type="molecule type" value="Genomic_DNA"/>
</dbReference>
<dbReference type="OrthoDB" id="2972467at2"/>
<accession>A0A327VP80</accession>